<name>A0ABS5U332_9CELL</name>
<dbReference type="EMBL" id="JAHBOH010000002">
    <property type="protein sequence ID" value="MBT0995807.1"/>
    <property type="molecule type" value="Genomic_DNA"/>
</dbReference>
<dbReference type="SMART" id="SM00257">
    <property type="entry name" value="LysM"/>
    <property type="match status" value="1"/>
</dbReference>
<evidence type="ECO:0000313" key="4">
    <source>
        <dbReference type="EMBL" id="MBT0995807.1"/>
    </source>
</evidence>
<feature type="domain" description="LysM" evidence="3">
    <location>
        <begin position="83"/>
        <end position="133"/>
    </location>
</feature>
<reference evidence="4 5" key="1">
    <citation type="submission" date="2021-05" db="EMBL/GenBank/DDBJ databases">
        <title>Description of Cellulomonas sp. DKR-3 sp. nov.</title>
        <authorList>
            <person name="Dahal R.H."/>
            <person name="Chaudhary D.K."/>
        </authorList>
    </citation>
    <scope>NUCLEOTIDE SEQUENCE [LARGE SCALE GENOMIC DNA]</scope>
    <source>
        <strain evidence="4 5">DKR-3</strain>
    </source>
</reference>
<proteinExistence type="predicted"/>
<protein>
    <submittedName>
        <fullName evidence="4">LysM peptidoglycan-binding domain-containing protein</fullName>
    </submittedName>
</protein>
<evidence type="ECO:0000313" key="5">
    <source>
        <dbReference type="Proteomes" id="UP000722125"/>
    </source>
</evidence>
<keyword evidence="2" id="KW-0812">Transmembrane</keyword>
<dbReference type="PROSITE" id="PS51782">
    <property type="entry name" value="LYSM"/>
    <property type="match status" value="1"/>
</dbReference>
<dbReference type="Pfam" id="PF01476">
    <property type="entry name" value="LysM"/>
    <property type="match status" value="1"/>
</dbReference>
<keyword evidence="5" id="KW-1185">Reference proteome</keyword>
<dbReference type="RefSeq" id="WP_214352977.1">
    <property type="nucleotide sequence ID" value="NZ_JAHBOH010000002.1"/>
</dbReference>
<organism evidence="4 5">
    <name type="scientific">Cellulomonas fulva</name>
    <dbReference type="NCBI Taxonomy" id="2835530"/>
    <lineage>
        <taxon>Bacteria</taxon>
        <taxon>Bacillati</taxon>
        <taxon>Actinomycetota</taxon>
        <taxon>Actinomycetes</taxon>
        <taxon>Micrococcales</taxon>
        <taxon>Cellulomonadaceae</taxon>
        <taxon>Cellulomonas</taxon>
    </lineage>
</organism>
<evidence type="ECO:0000259" key="3">
    <source>
        <dbReference type="PROSITE" id="PS51782"/>
    </source>
</evidence>
<dbReference type="Gene3D" id="3.10.350.10">
    <property type="entry name" value="LysM domain"/>
    <property type="match status" value="1"/>
</dbReference>
<dbReference type="InterPro" id="IPR036779">
    <property type="entry name" value="LysM_dom_sf"/>
</dbReference>
<comment type="caution">
    <text evidence="4">The sequence shown here is derived from an EMBL/GenBank/DDBJ whole genome shotgun (WGS) entry which is preliminary data.</text>
</comment>
<feature type="transmembrane region" description="Helical" evidence="2">
    <location>
        <begin position="52"/>
        <end position="70"/>
    </location>
</feature>
<keyword evidence="2" id="KW-0472">Membrane</keyword>
<keyword evidence="2" id="KW-1133">Transmembrane helix</keyword>
<dbReference type="CDD" id="cd00118">
    <property type="entry name" value="LysM"/>
    <property type="match status" value="1"/>
</dbReference>
<evidence type="ECO:0000256" key="2">
    <source>
        <dbReference type="SAM" id="Phobius"/>
    </source>
</evidence>
<dbReference type="InterPro" id="IPR018392">
    <property type="entry name" value="LysM"/>
</dbReference>
<dbReference type="SUPFAM" id="SSF54106">
    <property type="entry name" value="LysM domain"/>
    <property type="match status" value="1"/>
</dbReference>
<sequence length="136" mass="13872">MSAMVIGPAIGRGTAAHGSRPERARQAQTRGAQARAQVPAGGELRLTARGRALLVVLALVAVAAAFFAGARASAADDAAPNVDRYVVQSGETLWGIAESSRAAGESVAEQVRELVRVNGLSGSQVMAGQELVVPRG</sequence>
<feature type="region of interest" description="Disordered" evidence="1">
    <location>
        <begin position="1"/>
        <end position="36"/>
    </location>
</feature>
<dbReference type="Proteomes" id="UP000722125">
    <property type="component" value="Unassembled WGS sequence"/>
</dbReference>
<gene>
    <name evidence="4" type="ORF">KIN34_16125</name>
</gene>
<feature type="compositionally biased region" description="Low complexity" evidence="1">
    <location>
        <begin position="26"/>
        <end position="36"/>
    </location>
</feature>
<accession>A0ABS5U332</accession>
<evidence type="ECO:0000256" key="1">
    <source>
        <dbReference type="SAM" id="MobiDB-lite"/>
    </source>
</evidence>